<keyword evidence="2" id="KW-0472">Membrane</keyword>
<protein>
    <submittedName>
        <fullName evidence="3">Uncharacterized protein</fullName>
    </submittedName>
</protein>
<dbReference type="Proteomes" id="UP000245697">
    <property type="component" value="Unassembled WGS sequence"/>
</dbReference>
<organism evidence="3 4">
    <name type="scientific">Actinoplanes xinjiangensis</name>
    <dbReference type="NCBI Taxonomy" id="512350"/>
    <lineage>
        <taxon>Bacteria</taxon>
        <taxon>Bacillati</taxon>
        <taxon>Actinomycetota</taxon>
        <taxon>Actinomycetes</taxon>
        <taxon>Micromonosporales</taxon>
        <taxon>Micromonosporaceae</taxon>
        <taxon>Actinoplanes</taxon>
    </lineage>
</organism>
<evidence type="ECO:0000313" key="4">
    <source>
        <dbReference type="Proteomes" id="UP000245697"/>
    </source>
</evidence>
<proteinExistence type="predicted"/>
<feature type="region of interest" description="Disordered" evidence="1">
    <location>
        <begin position="1"/>
        <end position="86"/>
    </location>
</feature>
<comment type="caution">
    <text evidence="3">The sequence shown here is derived from an EMBL/GenBank/DDBJ whole genome shotgun (WGS) entry which is preliminary data.</text>
</comment>
<evidence type="ECO:0000313" key="3">
    <source>
        <dbReference type="EMBL" id="PWK46578.1"/>
    </source>
</evidence>
<reference evidence="3 4" key="1">
    <citation type="submission" date="2018-05" db="EMBL/GenBank/DDBJ databases">
        <title>Genomic Encyclopedia of Archaeal and Bacterial Type Strains, Phase II (KMG-II): from individual species to whole genera.</title>
        <authorList>
            <person name="Goeker M."/>
        </authorList>
    </citation>
    <scope>NUCLEOTIDE SEQUENCE [LARGE SCALE GENOMIC DNA]</scope>
    <source>
        <strain evidence="3 4">DSM 45184</strain>
    </source>
</reference>
<evidence type="ECO:0000256" key="1">
    <source>
        <dbReference type="SAM" id="MobiDB-lite"/>
    </source>
</evidence>
<dbReference type="EMBL" id="QGGR01000009">
    <property type="protein sequence ID" value="PWK46578.1"/>
    <property type="molecule type" value="Genomic_DNA"/>
</dbReference>
<evidence type="ECO:0000256" key="2">
    <source>
        <dbReference type="SAM" id="Phobius"/>
    </source>
</evidence>
<gene>
    <name evidence="3" type="ORF">BC793_109147</name>
</gene>
<keyword evidence="2" id="KW-0812">Transmembrane</keyword>
<feature type="transmembrane region" description="Helical" evidence="2">
    <location>
        <begin position="168"/>
        <end position="191"/>
    </location>
</feature>
<dbReference type="AlphaFoldDB" id="A0A316FCG0"/>
<sequence>MTQNARNEPGGHPEPPPSPEPEPPPPMPPDDPVPPEPPHVAAWEQAGSGHPASPDHPASPGRPASLEHTAEMMPIAGGPPPDVDTAEHPVVSAEVIPPTPVWHQPPPAGPWHAQHEKPGEWRHPPPEHLAYQHSPPAEIQPQPEPIWMGPPIGRLPSGSDPRRRATMFLSMAFVATLALCGGGAVSAYYLLRDADNPGSPDPTTAVNRFLTAVYTQQDPAAARDLVCSKSRDEARLATRVEQISSYADGYQGPVFRWDEPAVTDRDEERARVDVRVMMSTEDEKAAAQDLRFTVVRKTGWLVCEVAG</sequence>
<dbReference type="RefSeq" id="WP_146246382.1">
    <property type="nucleotide sequence ID" value="NZ_BONA01000052.1"/>
</dbReference>
<name>A0A316FCG0_9ACTN</name>
<dbReference type="OrthoDB" id="3383453at2"/>
<keyword evidence="4" id="KW-1185">Reference proteome</keyword>
<accession>A0A316FCG0</accession>
<feature type="compositionally biased region" description="Pro residues" evidence="1">
    <location>
        <begin position="12"/>
        <end position="38"/>
    </location>
</feature>
<keyword evidence="2" id="KW-1133">Transmembrane helix</keyword>